<dbReference type="AlphaFoldDB" id="A0A518CQF0"/>
<dbReference type="OrthoDB" id="268218at2"/>
<dbReference type="InterPro" id="IPR028978">
    <property type="entry name" value="Chorismate_lyase_/UTRA_dom_sf"/>
</dbReference>
<dbReference type="EMBL" id="CP036281">
    <property type="protein sequence ID" value="QDU81430.1"/>
    <property type="molecule type" value="Genomic_DNA"/>
</dbReference>
<name>A0A518CQF0_9PLAN</name>
<sequence>MNPHDELTALLQLFPQTEPLVESAEHVPAALVPDAFKRLLAHDHHMTVTMEEFFHCEVSVRVLEAKEQEGLYCRMILLESNETGQVVQFGIVRFNFEYVTEAVKEEILSRKIPLGRVLINHNVLRHIDLGAVLKIKVGPKMAEYFDVPVGMKTYGRLATIFCNGQPAVDLLEIATPLAQDVG</sequence>
<dbReference type="KEGG" id="plon:Pla110_31710"/>
<dbReference type="Proteomes" id="UP000317178">
    <property type="component" value="Chromosome"/>
</dbReference>
<evidence type="ECO:0000313" key="2">
    <source>
        <dbReference type="Proteomes" id="UP000317178"/>
    </source>
</evidence>
<accession>A0A518CQF0</accession>
<protein>
    <submittedName>
        <fullName evidence="1">Uncharacterized protein</fullName>
    </submittedName>
</protein>
<reference evidence="1 2" key="1">
    <citation type="submission" date="2019-02" db="EMBL/GenBank/DDBJ databases">
        <title>Deep-cultivation of Planctomycetes and their phenomic and genomic characterization uncovers novel biology.</title>
        <authorList>
            <person name="Wiegand S."/>
            <person name="Jogler M."/>
            <person name="Boedeker C."/>
            <person name="Pinto D."/>
            <person name="Vollmers J."/>
            <person name="Rivas-Marin E."/>
            <person name="Kohn T."/>
            <person name="Peeters S.H."/>
            <person name="Heuer A."/>
            <person name="Rast P."/>
            <person name="Oberbeckmann S."/>
            <person name="Bunk B."/>
            <person name="Jeske O."/>
            <person name="Meyerdierks A."/>
            <person name="Storesund J.E."/>
            <person name="Kallscheuer N."/>
            <person name="Luecker S."/>
            <person name="Lage O.M."/>
            <person name="Pohl T."/>
            <person name="Merkel B.J."/>
            <person name="Hornburger P."/>
            <person name="Mueller R.-W."/>
            <person name="Bruemmer F."/>
            <person name="Labrenz M."/>
            <person name="Spormann A.M."/>
            <person name="Op den Camp H."/>
            <person name="Overmann J."/>
            <person name="Amann R."/>
            <person name="Jetten M.S.M."/>
            <person name="Mascher T."/>
            <person name="Medema M.H."/>
            <person name="Devos D.P."/>
            <person name="Kaster A.-K."/>
            <person name="Ovreas L."/>
            <person name="Rohde M."/>
            <person name="Galperin M.Y."/>
            <person name="Jogler C."/>
        </authorList>
    </citation>
    <scope>NUCLEOTIDE SEQUENCE [LARGE SCALE GENOMIC DNA]</scope>
    <source>
        <strain evidence="1 2">Pla110</strain>
    </source>
</reference>
<proteinExistence type="predicted"/>
<dbReference type="SUPFAM" id="SSF64288">
    <property type="entry name" value="Chorismate lyase-like"/>
    <property type="match status" value="1"/>
</dbReference>
<gene>
    <name evidence="1" type="ORF">Pla110_31710</name>
</gene>
<organism evidence="1 2">
    <name type="scientific">Polystyrenella longa</name>
    <dbReference type="NCBI Taxonomy" id="2528007"/>
    <lineage>
        <taxon>Bacteria</taxon>
        <taxon>Pseudomonadati</taxon>
        <taxon>Planctomycetota</taxon>
        <taxon>Planctomycetia</taxon>
        <taxon>Planctomycetales</taxon>
        <taxon>Planctomycetaceae</taxon>
        <taxon>Polystyrenella</taxon>
    </lineage>
</organism>
<dbReference type="RefSeq" id="WP_144996766.1">
    <property type="nucleotide sequence ID" value="NZ_CP036281.1"/>
</dbReference>
<dbReference type="Gene3D" id="3.40.1410.10">
    <property type="entry name" value="Chorismate lyase-like"/>
    <property type="match status" value="1"/>
</dbReference>
<keyword evidence="2" id="KW-1185">Reference proteome</keyword>
<evidence type="ECO:0000313" key="1">
    <source>
        <dbReference type="EMBL" id="QDU81430.1"/>
    </source>
</evidence>